<dbReference type="PANTHER" id="PTHR33446">
    <property type="entry name" value="PROTEIN TONB-RELATED"/>
    <property type="match status" value="1"/>
</dbReference>
<accession>A0ABS1KSC1</accession>
<dbReference type="NCBIfam" id="TIGR01352">
    <property type="entry name" value="tonB_Cterm"/>
    <property type="match status" value="1"/>
</dbReference>
<keyword evidence="7" id="KW-0653">Protein transport</keyword>
<reference evidence="13 14" key="1">
    <citation type="submission" date="2021-01" db="EMBL/GenBank/DDBJ databases">
        <title>Chryseolinea sp. Jin1 Genome sequencing and assembly.</title>
        <authorList>
            <person name="Kim I."/>
        </authorList>
    </citation>
    <scope>NUCLEOTIDE SEQUENCE [LARGE SCALE GENOMIC DNA]</scope>
    <source>
        <strain evidence="13 14">Jin1</strain>
    </source>
</reference>
<dbReference type="Pfam" id="PF13715">
    <property type="entry name" value="CarbopepD_reg_2"/>
    <property type="match status" value="1"/>
</dbReference>
<keyword evidence="5" id="KW-0997">Cell inner membrane</keyword>
<evidence type="ECO:0000313" key="13">
    <source>
        <dbReference type="EMBL" id="MBL0742122.1"/>
    </source>
</evidence>
<feature type="transmembrane region" description="Helical" evidence="11">
    <location>
        <begin position="75"/>
        <end position="97"/>
    </location>
</feature>
<evidence type="ECO:0000256" key="6">
    <source>
        <dbReference type="ARBA" id="ARBA00022692"/>
    </source>
</evidence>
<dbReference type="SUPFAM" id="SSF74653">
    <property type="entry name" value="TolA/TonB C-terminal domain"/>
    <property type="match status" value="1"/>
</dbReference>
<evidence type="ECO:0000256" key="10">
    <source>
        <dbReference type="SAM" id="MobiDB-lite"/>
    </source>
</evidence>
<dbReference type="InterPro" id="IPR051045">
    <property type="entry name" value="TonB-dependent_transducer"/>
</dbReference>
<proteinExistence type="inferred from homology"/>
<evidence type="ECO:0000256" key="2">
    <source>
        <dbReference type="ARBA" id="ARBA00006555"/>
    </source>
</evidence>
<keyword evidence="3" id="KW-0813">Transport</keyword>
<evidence type="ECO:0000313" key="14">
    <source>
        <dbReference type="Proteomes" id="UP000613030"/>
    </source>
</evidence>
<evidence type="ECO:0000256" key="9">
    <source>
        <dbReference type="ARBA" id="ARBA00023136"/>
    </source>
</evidence>
<dbReference type="Gene3D" id="2.60.40.1120">
    <property type="entry name" value="Carboxypeptidase-like, regulatory domain"/>
    <property type="match status" value="1"/>
</dbReference>
<keyword evidence="4" id="KW-1003">Cell membrane</keyword>
<feature type="region of interest" description="Disordered" evidence="10">
    <location>
        <begin position="104"/>
        <end position="166"/>
    </location>
</feature>
<evidence type="ECO:0000256" key="1">
    <source>
        <dbReference type="ARBA" id="ARBA00004383"/>
    </source>
</evidence>
<dbReference type="PANTHER" id="PTHR33446:SF2">
    <property type="entry name" value="PROTEIN TONB"/>
    <property type="match status" value="1"/>
</dbReference>
<dbReference type="PROSITE" id="PS52015">
    <property type="entry name" value="TONB_CTD"/>
    <property type="match status" value="1"/>
</dbReference>
<dbReference type="Gene3D" id="3.30.1150.10">
    <property type="match status" value="1"/>
</dbReference>
<gene>
    <name evidence="13" type="ORF">JI741_12910</name>
</gene>
<dbReference type="SUPFAM" id="SSF49464">
    <property type="entry name" value="Carboxypeptidase regulatory domain-like"/>
    <property type="match status" value="1"/>
</dbReference>
<evidence type="ECO:0000256" key="4">
    <source>
        <dbReference type="ARBA" id="ARBA00022475"/>
    </source>
</evidence>
<name>A0ABS1KSC1_9BACT</name>
<protein>
    <submittedName>
        <fullName evidence="13">TonB family protein</fullName>
    </submittedName>
</protein>
<evidence type="ECO:0000256" key="7">
    <source>
        <dbReference type="ARBA" id="ARBA00022927"/>
    </source>
</evidence>
<dbReference type="InterPro" id="IPR037682">
    <property type="entry name" value="TonB_C"/>
</dbReference>
<evidence type="ECO:0000256" key="5">
    <source>
        <dbReference type="ARBA" id="ARBA00022519"/>
    </source>
</evidence>
<evidence type="ECO:0000256" key="11">
    <source>
        <dbReference type="SAM" id="Phobius"/>
    </source>
</evidence>
<dbReference type="EMBL" id="JAERRB010000004">
    <property type="protein sequence ID" value="MBL0742122.1"/>
    <property type="molecule type" value="Genomic_DNA"/>
</dbReference>
<evidence type="ECO:0000256" key="3">
    <source>
        <dbReference type="ARBA" id="ARBA00022448"/>
    </source>
</evidence>
<feature type="domain" description="TonB C-terminal" evidence="12">
    <location>
        <begin position="375"/>
        <end position="467"/>
    </location>
</feature>
<comment type="similarity">
    <text evidence="2">Belongs to the TonB family.</text>
</comment>
<dbReference type="InterPro" id="IPR006260">
    <property type="entry name" value="TonB/TolA_C"/>
</dbReference>
<dbReference type="InterPro" id="IPR008969">
    <property type="entry name" value="CarboxyPept-like_regulatory"/>
</dbReference>
<comment type="caution">
    <text evidence="13">The sequence shown here is derived from an EMBL/GenBank/DDBJ whole genome shotgun (WGS) entry which is preliminary data.</text>
</comment>
<evidence type="ECO:0000259" key="12">
    <source>
        <dbReference type="PROSITE" id="PS52015"/>
    </source>
</evidence>
<dbReference type="Pfam" id="PF03544">
    <property type="entry name" value="TonB_C"/>
    <property type="match status" value="1"/>
</dbReference>
<keyword evidence="6 11" id="KW-0812">Transmembrane</keyword>
<dbReference type="Proteomes" id="UP000613030">
    <property type="component" value="Unassembled WGS sequence"/>
</dbReference>
<comment type="subcellular location">
    <subcellularLocation>
        <location evidence="1">Cell inner membrane</location>
        <topology evidence="1">Single-pass membrane protein</topology>
        <orientation evidence="1">Periplasmic side</orientation>
    </subcellularLocation>
</comment>
<keyword evidence="8 11" id="KW-1133">Transmembrane helix</keyword>
<evidence type="ECO:0000256" key="8">
    <source>
        <dbReference type="ARBA" id="ARBA00022989"/>
    </source>
</evidence>
<sequence>MADLKHDIDKYLRGEMTPAEMNALEKKALNDPFLADALEGAAELSPPEFEADLGQLQHALAQRIQKQDDKKIIPLWTWASRIAAGMAVVAISTFIIFQFTKPDSTSENLSMKPKETEVSPAPTSEVHEQPDASLQAPLSTTPAPIEDLKPILPSPASPQLSTAAAEPPVSIEYSDTNVAGAPAETEEVVANVPVPAPAEAKTEDHYVLDEKQADDLRTAETERKKRALQEAAPAQRYGIIDVPADSTRFNAGYINGRVAGVAIAKSATKVITGKVTSEDGEGLPGVNVMIKGTSVGTITDGTGNYHITVNEQDPKLIFSFIGYTSIETDAKNKNEVDVQLDVDAAQLSEVVVVGYGDIEKDAEPEEVVELATPVGGKRAFKQYLEKNLLYPQQAIENKVEGRVTIQFTVESTGLLSDFTVVRGIGYGCDQEVIRLVKQGPQWIPTKRSNEAVRDRVKVRMKFVIPKK</sequence>
<organism evidence="13 14">
    <name type="scientific">Chryseolinea lacunae</name>
    <dbReference type="NCBI Taxonomy" id="2801331"/>
    <lineage>
        <taxon>Bacteria</taxon>
        <taxon>Pseudomonadati</taxon>
        <taxon>Bacteroidota</taxon>
        <taxon>Cytophagia</taxon>
        <taxon>Cytophagales</taxon>
        <taxon>Fulvivirgaceae</taxon>
        <taxon>Chryseolinea</taxon>
    </lineage>
</organism>
<keyword evidence="9 11" id="KW-0472">Membrane</keyword>
<keyword evidence="14" id="KW-1185">Reference proteome</keyword>
<dbReference type="RefSeq" id="WP_202010021.1">
    <property type="nucleotide sequence ID" value="NZ_JAERRB010000004.1"/>
</dbReference>